<dbReference type="KEGG" id="bpor:BPO_p0047"/>
<geneLocation type="plasmid" evidence="1 2">
    <name>pQD2021</name>
</geneLocation>
<reference evidence="1" key="1">
    <citation type="submission" date="2023-10" db="EMBL/GenBank/DDBJ databases">
        <title>Characterization and whole genome sequencing of a novel strain of Bergeyella porcorum QD2021 isolated from pig.</title>
        <authorList>
            <person name="Liu G."/>
            <person name="Chen C."/>
            <person name="Han X."/>
        </authorList>
    </citation>
    <scope>NUCLEOTIDE SEQUENCE</scope>
    <source>
        <strain evidence="1">QD2021</strain>
        <plasmid evidence="1">pQD2021</plasmid>
    </source>
</reference>
<dbReference type="Proteomes" id="UP001432059">
    <property type="component" value="Plasmid pQD2021"/>
</dbReference>
<evidence type="ECO:0000313" key="1">
    <source>
        <dbReference type="EMBL" id="WOC53130.1"/>
    </source>
</evidence>
<dbReference type="EMBL" id="CP136427">
    <property type="protein sequence ID" value="WOC53130.1"/>
    <property type="molecule type" value="Genomic_DNA"/>
</dbReference>
<dbReference type="RefSeq" id="WP_327985446.1">
    <property type="nucleotide sequence ID" value="NZ_CP136427.1"/>
</dbReference>
<dbReference type="InterPro" id="IPR051354">
    <property type="entry name" value="Transposase_27_IS1"/>
</dbReference>
<accession>A0AAU0F5G4</accession>
<proteinExistence type="predicted"/>
<evidence type="ECO:0008006" key="3">
    <source>
        <dbReference type="Google" id="ProtNLM"/>
    </source>
</evidence>
<name>A0AAU0F5G4_9FLAO</name>
<dbReference type="PANTHER" id="PTHR33293:SF1">
    <property type="entry name" value="INSERTION ELEMENT IS1 1 PROTEIN INSB-RELATED"/>
    <property type="match status" value="1"/>
</dbReference>
<organism evidence="1 2">
    <name type="scientific">Bergeyella porcorum</name>
    <dbReference type="NCBI Taxonomy" id="1735111"/>
    <lineage>
        <taxon>Bacteria</taxon>
        <taxon>Pseudomonadati</taxon>
        <taxon>Bacteroidota</taxon>
        <taxon>Flavobacteriia</taxon>
        <taxon>Flavobacteriales</taxon>
        <taxon>Weeksellaceae</taxon>
        <taxon>Bergeyella</taxon>
    </lineage>
</organism>
<keyword evidence="1" id="KW-0614">Plasmid</keyword>
<protein>
    <recommendedName>
        <fullName evidence="3">IS1 family transposase</fullName>
    </recommendedName>
</protein>
<sequence length="176" mass="20975">MQEVPKWRHKARKIFQWNTRLFCKKCKITWQSTYIYNACKATINQNIIALLREGCGTRSISRLLRISTTSVSKKIIKIAKEIQLPTLYLKKSYEIDELCTYISKKKNKVWIVCVLEKCSKQIVRFCIGKRTNKTLRKVIRDVLISEPIKLYTDKLKNYQLLIPREIHTYFRKESKI</sequence>
<dbReference type="AlphaFoldDB" id="A0AAU0F5G4"/>
<keyword evidence="2" id="KW-1185">Reference proteome</keyword>
<gene>
    <name evidence="1" type="ORF">BPO_p0047</name>
</gene>
<evidence type="ECO:0000313" key="2">
    <source>
        <dbReference type="Proteomes" id="UP001432059"/>
    </source>
</evidence>
<dbReference type="PANTHER" id="PTHR33293">
    <property type="entry name" value="INSERTION ELEMENT IS1 1 PROTEIN INSB-RELATED"/>
    <property type="match status" value="1"/>
</dbReference>